<feature type="region of interest" description="Disordered" evidence="1">
    <location>
        <begin position="1"/>
        <end position="28"/>
    </location>
</feature>
<feature type="compositionally biased region" description="Pro residues" evidence="1">
    <location>
        <begin position="1"/>
        <end position="12"/>
    </location>
</feature>
<sequence>MSVPAPSSPPPSSSSGSRASHSEDNSMVVVPSRVLFTTSLGNVVHAEEGEGGEGHSGGRKQRYRRKGYTITEEDLDGNVVRVTRAPPARKRRRSNTGKEEETTMVWTAREGAEETTGAEPSHLHGQCELGDEGQGGDRGACLRQLHPEEGRFQQQEGLHVLAWSFHNPQRTQQPGVQVPL</sequence>
<gene>
    <name evidence="2" type="ORF">Naga_101581g1</name>
</gene>
<evidence type="ECO:0000313" key="2">
    <source>
        <dbReference type="EMBL" id="EWM22779.1"/>
    </source>
</evidence>
<name>W7TPV9_9STRA</name>
<keyword evidence="3" id="KW-1185">Reference proteome</keyword>
<dbReference type="AlphaFoldDB" id="W7TPV9"/>
<feature type="region of interest" description="Disordered" evidence="1">
    <location>
        <begin position="45"/>
        <end position="69"/>
    </location>
</feature>
<dbReference type="EMBL" id="AZIL01002088">
    <property type="protein sequence ID" value="EWM22779.1"/>
    <property type="molecule type" value="Genomic_DNA"/>
</dbReference>
<proteinExistence type="predicted"/>
<protein>
    <submittedName>
        <fullName evidence="2">Uncharacterized protein</fullName>
    </submittedName>
</protein>
<feature type="region of interest" description="Disordered" evidence="1">
    <location>
        <begin position="83"/>
        <end position="141"/>
    </location>
</feature>
<evidence type="ECO:0000256" key="1">
    <source>
        <dbReference type="SAM" id="MobiDB-lite"/>
    </source>
</evidence>
<organism evidence="2 3">
    <name type="scientific">Nannochloropsis gaditana</name>
    <dbReference type="NCBI Taxonomy" id="72520"/>
    <lineage>
        <taxon>Eukaryota</taxon>
        <taxon>Sar</taxon>
        <taxon>Stramenopiles</taxon>
        <taxon>Ochrophyta</taxon>
        <taxon>Eustigmatophyceae</taxon>
        <taxon>Eustigmatales</taxon>
        <taxon>Monodopsidaceae</taxon>
        <taxon>Nannochloropsis</taxon>
    </lineage>
</organism>
<feature type="compositionally biased region" description="Basic residues" evidence="1">
    <location>
        <begin position="57"/>
        <end position="67"/>
    </location>
</feature>
<reference evidence="2 3" key="1">
    <citation type="journal article" date="2014" name="Mol. Plant">
        <title>Chromosome Scale Genome Assembly and Transcriptome Profiling of Nannochloropsis gaditana in Nitrogen Depletion.</title>
        <authorList>
            <person name="Corteggiani Carpinelli E."/>
            <person name="Telatin A."/>
            <person name="Vitulo N."/>
            <person name="Forcato C."/>
            <person name="D'Angelo M."/>
            <person name="Schiavon R."/>
            <person name="Vezzi A."/>
            <person name="Giacometti G.M."/>
            <person name="Morosinotto T."/>
            <person name="Valle G."/>
        </authorList>
    </citation>
    <scope>NUCLEOTIDE SEQUENCE [LARGE SCALE GENOMIC DNA]</scope>
    <source>
        <strain evidence="2 3">B-31</strain>
    </source>
</reference>
<evidence type="ECO:0000313" key="3">
    <source>
        <dbReference type="Proteomes" id="UP000019335"/>
    </source>
</evidence>
<accession>W7TPV9</accession>
<dbReference type="Proteomes" id="UP000019335">
    <property type="component" value="Unassembled WGS sequence"/>
</dbReference>
<feature type="non-terminal residue" evidence="2">
    <location>
        <position position="180"/>
    </location>
</feature>
<comment type="caution">
    <text evidence="2">The sequence shown here is derived from an EMBL/GenBank/DDBJ whole genome shotgun (WGS) entry which is preliminary data.</text>
</comment>